<protein>
    <submittedName>
        <fullName evidence="4">Uncharacterized protein</fullName>
    </submittedName>
</protein>
<dbReference type="EMBL" id="CAFZ01000434">
    <property type="protein sequence ID" value="CCA75343.1"/>
    <property type="molecule type" value="Genomic_DNA"/>
</dbReference>
<dbReference type="AlphaFoldDB" id="G4TVK0"/>
<evidence type="ECO:0000313" key="4">
    <source>
        <dbReference type="EMBL" id="CCA75343.1"/>
    </source>
</evidence>
<dbReference type="OrthoDB" id="3265154at2759"/>
<dbReference type="SUPFAM" id="SSF52540">
    <property type="entry name" value="P-loop containing nucleoside triphosphate hydrolases"/>
    <property type="match status" value="1"/>
</dbReference>
<dbReference type="HOGENOM" id="CLU_462437_0_0_1"/>
<dbReference type="InterPro" id="IPR027417">
    <property type="entry name" value="P-loop_NTPase"/>
</dbReference>
<dbReference type="GO" id="GO:0007264">
    <property type="term" value="P:small GTPase-mediated signal transduction"/>
    <property type="evidence" value="ECO:0007669"/>
    <property type="project" value="InterPro"/>
</dbReference>
<evidence type="ECO:0000256" key="2">
    <source>
        <dbReference type="ARBA" id="ARBA00023134"/>
    </source>
</evidence>
<keyword evidence="5" id="KW-1185">Reference proteome</keyword>
<feature type="compositionally biased region" description="Basic and acidic residues" evidence="3">
    <location>
        <begin position="92"/>
        <end position="102"/>
    </location>
</feature>
<feature type="compositionally biased region" description="Basic and acidic residues" evidence="3">
    <location>
        <begin position="564"/>
        <end position="573"/>
    </location>
</feature>
<feature type="region of interest" description="Disordered" evidence="3">
    <location>
        <begin position="418"/>
        <end position="597"/>
    </location>
</feature>
<dbReference type="eggNOG" id="KOG0393">
    <property type="taxonomic scope" value="Eukaryota"/>
</dbReference>
<feature type="compositionally biased region" description="Basic and acidic residues" evidence="3">
    <location>
        <begin position="432"/>
        <end position="452"/>
    </location>
</feature>
<dbReference type="Proteomes" id="UP000007148">
    <property type="component" value="Unassembled WGS sequence"/>
</dbReference>
<feature type="compositionally biased region" description="Polar residues" evidence="3">
    <location>
        <begin position="477"/>
        <end position="488"/>
    </location>
</feature>
<dbReference type="Gene3D" id="3.40.50.300">
    <property type="entry name" value="P-loop containing nucleotide triphosphate hydrolases"/>
    <property type="match status" value="2"/>
</dbReference>
<keyword evidence="2" id="KW-0342">GTP-binding</keyword>
<proteinExistence type="predicted"/>
<feature type="region of interest" description="Disordered" evidence="3">
    <location>
        <begin position="373"/>
        <end position="401"/>
    </location>
</feature>
<feature type="compositionally biased region" description="Acidic residues" evidence="3">
    <location>
        <begin position="103"/>
        <end position="117"/>
    </location>
</feature>
<reference evidence="4 5" key="1">
    <citation type="journal article" date="2011" name="PLoS Pathog.">
        <title>Endophytic Life Strategies Decoded by Genome and Transcriptome Analyses of the Mutualistic Root Symbiont Piriformospora indica.</title>
        <authorList>
            <person name="Zuccaro A."/>
            <person name="Lahrmann U."/>
            <person name="Guldener U."/>
            <person name="Langen G."/>
            <person name="Pfiffi S."/>
            <person name="Biedenkopf D."/>
            <person name="Wong P."/>
            <person name="Samans B."/>
            <person name="Grimm C."/>
            <person name="Basiewicz M."/>
            <person name="Murat C."/>
            <person name="Martin F."/>
            <person name="Kogel K.H."/>
        </authorList>
    </citation>
    <scope>NUCLEOTIDE SEQUENCE [LARGE SCALE GENOMIC DNA]</scope>
    <source>
        <strain evidence="4 5">DSM 11827</strain>
    </source>
</reference>
<feature type="compositionally biased region" description="Polar residues" evidence="3">
    <location>
        <begin position="383"/>
        <end position="392"/>
    </location>
</feature>
<evidence type="ECO:0000256" key="3">
    <source>
        <dbReference type="SAM" id="MobiDB-lite"/>
    </source>
</evidence>
<feature type="compositionally biased region" description="Basic and acidic residues" evidence="3">
    <location>
        <begin position="467"/>
        <end position="476"/>
    </location>
</feature>
<evidence type="ECO:0000256" key="1">
    <source>
        <dbReference type="ARBA" id="ARBA00022741"/>
    </source>
</evidence>
<feature type="compositionally biased region" description="Gly residues" evidence="3">
    <location>
        <begin position="551"/>
        <end position="562"/>
    </location>
</feature>
<name>G4TVK0_SERID</name>
<keyword evidence="1" id="KW-0547">Nucleotide-binding</keyword>
<feature type="compositionally biased region" description="Polar residues" evidence="3">
    <location>
        <begin position="317"/>
        <end position="328"/>
    </location>
</feature>
<dbReference type="InParanoid" id="G4TVK0"/>
<feature type="compositionally biased region" description="Low complexity" evidence="3">
    <location>
        <begin position="290"/>
        <end position="303"/>
    </location>
</feature>
<feature type="region of interest" description="Disordered" evidence="3">
    <location>
        <begin position="258"/>
        <end position="357"/>
    </location>
</feature>
<organism evidence="4 5">
    <name type="scientific">Serendipita indica (strain DSM 11827)</name>
    <name type="common">Root endophyte fungus</name>
    <name type="synonym">Piriformospora indica</name>
    <dbReference type="NCBI Taxonomy" id="1109443"/>
    <lineage>
        <taxon>Eukaryota</taxon>
        <taxon>Fungi</taxon>
        <taxon>Dikarya</taxon>
        <taxon>Basidiomycota</taxon>
        <taxon>Agaricomycotina</taxon>
        <taxon>Agaricomycetes</taxon>
        <taxon>Sebacinales</taxon>
        <taxon>Serendipitaceae</taxon>
        <taxon>Serendipita</taxon>
    </lineage>
</organism>
<feature type="region of interest" description="Disordered" evidence="3">
    <location>
        <begin position="64"/>
        <end position="119"/>
    </location>
</feature>
<dbReference type="InterPro" id="IPR003578">
    <property type="entry name" value="Small_GTPase_Rho"/>
</dbReference>
<dbReference type="InterPro" id="IPR001806">
    <property type="entry name" value="Small_GTPase"/>
</dbReference>
<dbReference type="STRING" id="1109443.G4TVK0"/>
<dbReference type="PANTHER" id="PTHR24072">
    <property type="entry name" value="RHO FAMILY GTPASE"/>
    <property type="match status" value="1"/>
</dbReference>
<feature type="compositionally biased region" description="Low complexity" evidence="3">
    <location>
        <begin position="541"/>
        <end position="550"/>
    </location>
</feature>
<dbReference type="GO" id="GO:0003924">
    <property type="term" value="F:GTPase activity"/>
    <property type="evidence" value="ECO:0007669"/>
    <property type="project" value="InterPro"/>
</dbReference>
<comment type="caution">
    <text evidence="4">The sequence shown here is derived from an EMBL/GenBank/DDBJ whole genome shotgun (WGS) entry which is preliminary data.</text>
</comment>
<sequence length="731" mass="79330">MHHSLGVNNLRIFKHIPTAVDTISSRRCNNLKRDCDCTLRVPGPVQIHIEHLFRLYLLHVHEADGSHPPELSHPSKSAADGDAKQASSPKPDSGEEHGRYAEDDGEDEDEDDDEDDDHDIHADIDELDKDAHVALGHDDEGLTHGLDEVLPLAHGRAGASADSISRRVRATEEGRRRKGWIARRMEYGLVDVVLICFSLVNRTSFESVSNVWQRELEQFCPHVPFIVIGCKLDLRRPDPYVFTTSRKLGADVALTNNRTTPASIPRQYPSRPLKSIQTPERKASKQSNATGSPPLSPTSSSSTHNRGGARRPKMARSATTSTIGTNTEEGGERQVDGTNPVPGSPTRGRHEKGGGNVLEAKLPGQYREIPRTVRQPAPLAVQPSGSTNTNVRPTGPPLLRSLSNAPVLRRVLSARSSTANHPLTMSTLPLADGDHAPRLEDAPQDTLTERRPSIVHRKTSGSADDAGQGRKLEVHVRTNSQPTPTSATAVGERGLVATQTAVVGDAPEEAKSGQIKDAVSSRGADQPTTSSLLRPNDGSRRQTTGSSSAGGSTGSAGLGNPGGERVRRTRIEEPPLSQRHRGSVVGSMHSHGGSGSNVQLSHHATLTEGAGGRQWSQTMSYDEAKSLARRIGASGYIECSALTLVNVVQVFDEVVRIAGEYDFTPFIRLYDDDSKQSNGELRLRRVSIDFADVVVQNGAKNASHFERPSFPFHPHTITQYINEHYSPRPRA</sequence>
<accession>G4TVK0</accession>
<dbReference type="SMART" id="SM00174">
    <property type="entry name" value="RHO"/>
    <property type="match status" value="1"/>
</dbReference>
<dbReference type="GO" id="GO:0005525">
    <property type="term" value="F:GTP binding"/>
    <property type="evidence" value="ECO:0007669"/>
    <property type="project" value="UniProtKB-KW"/>
</dbReference>
<gene>
    <name evidence="4" type="ORF">PIIN_09327</name>
</gene>
<dbReference type="Pfam" id="PF00071">
    <property type="entry name" value="Ras"/>
    <property type="match status" value="1"/>
</dbReference>
<feature type="compositionally biased region" description="Polar residues" evidence="3">
    <location>
        <begin position="418"/>
        <end position="427"/>
    </location>
</feature>
<evidence type="ECO:0000313" key="5">
    <source>
        <dbReference type="Proteomes" id="UP000007148"/>
    </source>
</evidence>